<organism evidence="1 2">
    <name type="scientific">Drosophila guanche</name>
    <name type="common">Fruit fly</name>
    <dbReference type="NCBI Taxonomy" id="7266"/>
    <lineage>
        <taxon>Eukaryota</taxon>
        <taxon>Metazoa</taxon>
        <taxon>Ecdysozoa</taxon>
        <taxon>Arthropoda</taxon>
        <taxon>Hexapoda</taxon>
        <taxon>Insecta</taxon>
        <taxon>Pterygota</taxon>
        <taxon>Neoptera</taxon>
        <taxon>Endopterygota</taxon>
        <taxon>Diptera</taxon>
        <taxon>Brachycera</taxon>
        <taxon>Muscomorpha</taxon>
        <taxon>Ephydroidea</taxon>
        <taxon>Drosophilidae</taxon>
        <taxon>Drosophila</taxon>
        <taxon>Sophophora</taxon>
    </lineage>
</organism>
<sequence>WHGILLRAAHGVPVAQTGGIGHQVGNGALLVDAGEQMRPGTQSIDGHIIATVRIIENGHTRGELIAKHMRVIGSDHQQCVLLVGQLLGSGNRFGELNRLVERHACLVLVMCLIDATSFDEQEVALLVLAHVLDGLARHLLQRGLWAVLRRLHAVLNVIVVEESQQTLCTRHIHGHQLFLGVHKDIPGIGRLELLDQVEAIGAFAFLRQRRVDKVLASAAKDHLQLAAHLAACQLVGNVLDARVGAAVGEHLRIVLPVPLGNVSVDTGGRGMRHTGGGHQTRPLARIHGPLGDRVDVRVLVQHGRAVGAGHHAIDANGALLALDAAQVRGGRARRVGHNLVHGVGLREARIGEVLKGQSLLLATDEVAGCRGCGYAHAIANEENHVLGLPLVRLSGELLLDELHALLTPKGGGLLAFHLARGPYRLWRIRNFLFTANRERVHTRTHTHTHTHTQ</sequence>
<keyword evidence="2" id="KW-1185">Reference proteome</keyword>
<accession>A0A3B0K0E3</accession>
<evidence type="ECO:0000313" key="2">
    <source>
        <dbReference type="Proteomes" id="UP000268350"/>
    </source>
</evidence>
<feature type="non-terminal residue" evidence="1">
    <location>
        <position position="453"/>
    </location>
</feature>
<gene>
    <name evidence="1" type="ORF">DGUA_6G015520</name>
</gene>
<proteinExistence type="predicted"/>
<evidence type="ECO:0000313" key="1">
    <source>
        <dbReference type="EMBL" id="SPP87764.1"/>
    </source>
</evidence>
<dbReference type="AlphaFoldDB" id="A0A3B0K0E3"/>
<reference evidence="2" key="1">
    <citation type="submission" date="2018-01" db="EMBL/GenBank/DDBJ databases">
        <authorList>
            <person name="Alioto T."/>
            <person name="Alioto T."/>
        </authorList>
    </citation>
    <scope>NUCLEOTIDE SEQUENCE [LARGE SCALE GENOMIC DNA]</scope>
</reference>
<dbReference type="Proteomes" id="UP000268350">
    <property type="component" value="Unassembled WGS sequence"/>
</dbReference>
<name>A0A3B0K0E3_DROGU</name>
<protein>
    <submittedName>
        <fullName evidence="1">Blast:Membrane-bound alkaline phosphatase</fullName>
    </submittedName>
</protein>
<feature type="non-terminal residue" evidence="1">
    <location>
        <position position="1"/>
    </location>
</feature>
<dbReference type="EMBL" id="OUUW01000013">
    <property type="protein sequence ID" value="SPP87764.1"/>
    <property type="molecule type" value="Genomic_DNA"/>
</dbReference>